<dbReference type="InterPro" id="IPR022043">
    <property type="entry name" value="CAF1A_DD"/>
</dbReference>
<gene>
    <name evidence="8" type="ORF">PV09_02174</name>
</gene>
<feature type="compositionally biased region" description="Polar residues" evidence="5">
    <location>
        <begin position="82"/>
        <end position="99"/>
    </location>
</feature>
<evidence type="ECO:0000256" key="1">
    <source>
        <dbReference type="ARBA" id="ARBA00004123"/>
    </source>
</evidence>
<evidence type="ECO:0000256" key="2">
    <source>
        <dbReference type="ARBA" id="ARBA00022763"/>
    </source>
</evidence>
<organism evidence="8 9">
    <name type="scientific">Verruconis gallopava</name>
    <dbReference type="NCBI Taxonomy" id="253628"/>
    <lineage>
        <taxon>Eukaryota</taxon>
        <taxon>Fungi</taxon>
        <taxon>Dikarya</taxon>
        <taxon>Ascomycota</taxon>
        <taxon>Pezizomycotina</taxon>
        <taxon>Dothideomycetes</taxon>
        <taxon>Pleosporomycetidae</taxon>
        <taxon>Venturiales</taxon>
        <taxon>Sympoventuriaceae</taxon>
        <taxon>Verruconis</taxon>
    </lineage>
</organism>
<evidence type="ECO:0000313" key="8">
    <source>
        <dbReference type="EMBL" id="KIW07324.1"/>
    </source>
</evidence>
<feature type="compositionally biased region" description="Polar residues" evidence="5">
    <location>
        <begin position="54"/>
        <end position="75"/>
    </location>
</feature>
<evidence type="ECO:0000313" key="9">
    <source>
        <dbReference type="Proteomes" id="UP000053259"/>
    </source>
</evidence>
<keyword evidence="3" id="KW-0234">DNA repair</keyword>
<dbReference type="RefSeq" id="XP_016217193.1">
    <property type="nucleotide sequence ID" value="XM_016355177.1"/>
</dbReference>
<reference evidence="8 9" key="1">
    <citation type="submission" date="2015-01" db="EMBL/GenBank/DDBJ databases">
        <title>The Genome Sequence of Ochroconis gallopava CBS43764.</title>
        <authorList>
            <consortium name="The Broad Institute Genomics Platform"/>
            <person name="Cuomo C."/>
            <person name="de Hoog S."/>
            <person name="Gorbushina A."/>
            <person name="Stielow B."/>
            <person name="Teixiera M."/>
            <person name="Abouelleil A."/>
            <person name="Chapman S.B."/>
            <person name="Priest M."/>
            <person name="Young S.K."/>
            <person name="Wortman J."/>
            <person name="Nusbaum C."/>
            <person name="Birren B."/>
        </authorList>
    </citation>
    <scope>NUCLEOTIDE SEQUENCE [LARGE SCALE GENOMIC DNA]</scope>
    <source>
        <strain evidence="8 9">CBS 43764</strain>
    </source>
</reference>
<dbReference type="GO" id="GO:0033186">
    <property type="term" value="C:CAF-1 complex"/>
    <property type="evidence" value="ECO:0007669"/>
    <property type="project" value="TreeGrafter"/>
</dbReference>
<dbReference type="EMBL" id="KN847533">
    <property type="protein sequence ID" value="KIW07324.1"/>
    <property type="molecule type" value="Genomic_DNA"/>
</dbReference>
<feature type="compositionally biased region" description="Basic and acidic residues" evidence="5">
    <location>
        <begin position="233"/>
        <end position="249"/>
    </location>
</feature>
<dbReference type="PANTHER" id="PTHR15272:SF0">
    <property type="entry name" value="CHROMATIN ASSEMBLY FACTOR 1 SUBUNIT A"/>
    <property type="match status" value="1"/>
</dbReference>
<accession>A0A0D2B7W0</accession>
<feature type="domain" description="Chromatin assembly factor 1 subunit Cac1-like C-terminal" evidence="7">
    <location>
        <begin position="578"/>
        <end position="632"/>
    </location>
</feature>
<dbReference type="AlphaFoldDB" id="A0A0D2B7W0"/>
<evidence type="ECO:0000259" key="7">
    <source>
        <dbReference type="Pfam" id="PF21796"/>
    </source>
</evidence>
<evidence type="ECO:0000259" key="6">
    <source>
        <dbReference type="Pfam" id="PF12253"/>
    </source>
</evidence>
<dbReference type="FunCoup" id="A0A0D2B7W0">
    <property type="interactions" value="96"/>
</dbReference>
<evidence type="ECO:0000256" key="4">
    <source>
        <dbReference type="ARBA" id="ARBA00023242"/>
    </source>
</evidence>
<keyword evidence="4" id="KW-0539">Nucleus</keyword>
<protein>
    <recommendedName>
        <fullName evidence="10">Chromatin assembly factor 1 subunit A</fullName>
    </recommendedName>
</protein>
<feature type="compositionally biased region" description="Low complexity" evidence="5">
    <location>
        <begin position="36"/>
        <end position="48"/>
    </location>
</feature>
<feature type="compositionally biased region" description="Basic and acidic residues" evidence="5">
    <location>
        <begin position="107"/>
        <end position="194"/>
    </location>
</feature>
<dbReference type="InterPro" id="IPR048800">
    <property type="entry name" value="Cac1-like_C"/>
</dbReference>
<dbReference type="GO" id="GO:0005634">
    <property type="term" value="C:nucleus"/>
    <property type="evidence" value="ECO:0007669"/>
    <property type="project" value="UniProtKB-SubCell"/>
</dbReference>
<keyword evidence="9" id="KW-1185">Reference proteome</keyword>
<feature type="compositionally biased region" description="Gly residues" evidence="5">
    <location>
        <begin position="1"/>
        <end position="10"/>
    </location>
</feature>
<dbReference type="InParanoid" id="A0A0D2B7W0"/>
<feature type="region of interest" description="Disordered" evidence="5">
    <location>
        <begin position="1"/>
        <end position="262"/>
    </location>
</feature>
<dbReference type="Proteomes" id="UP000053259">
    <property type="component" value="Unassembled WGS sequence"/>
</dbReference>
<proteinExistence type="predicted"/>
<dbReference type="Pfam" id="PF21796">
    <property type="entry name" value="Cac1_C"/>
    <property type="match status" value="1"/>
</dbReference>
<sequence>MSVEAGGGSGSTTPSSLKRPRSDEELPATPIRNTQSSLSPMSSALSSPVAISTPKDTPMTTGNSNSLSNSPCKAQNQHDAKTTTQPSCPTKTLLHSSSAPPAKRRKLTAEEKAKAESEKARKALERAEMKARKEAEAKAREEEKQRKAEEKQRRQHERYEEKKKKAEERELKQKLKSMEKQQKEEEKERRERSQLRLSNFFNLPKASPAATDQTKVLEATASPSKLSAMGQDDVQRRSSSHDPLKHEAPPHTGAKPVSHIEKQAKQVDKGFLPFVLAKNMRLAPINAFLPDDKDLDLVNADMDKYKENSTTEPSPSLRETFAKLRVNRGFQPPKVTSVLHQLHGTSNAPIDLTQDGAGNPLNVLKSIPVKFFSFGEDVRPPYRGTWTRPVGSRLSRKLALNPLRQELPEVDYAYDSEAEWEDVEEGEDIDIEEDEEEDEDEEEMEGFIDDESAPQYLARRGLPALDLEPKCSGLQWEDASGRMRAADSNYEDADFEEFKVCFLLDPSPKTIDPFTTAYWEPEPRHVSSRLPLTSSMGPPRLPLQDRTNGQATVQSTLVNGKVPKAAKVGPRLVPADILPAFKEAVNGSDMTKIALIESLKKQFPKLRKDQINETLPLIAQRVGAKQAEKKWILLPEGKV</sequence>
<dbReference type="OrthoDB" id="79480at2759"/>
<dbReference type="Pfam" id="PF12253">
    <property type="entry name" value="CAF1A_dimeriz"/>
    <property type="match status" value="1"/>
</dbReference>
<name>A0A0D2B7W0_9PEZI</name>
<dbReference type="VEuPathDB" id="FungiDB:PV09_02174"/>
<dbReference type="HOGENOM" id="CLU_013392_1_0_1"/>
<dbReference type="GO" id="GO:0006334">
    <property type="term" value="P:nucleosome assembly"/>
    <property type="evidence" value="ECO:0007669"/>
    <property type="project" value="TreeGrafter"/>
</dbReference>
<evidence type="ECO:0008006" key="10">
    <source>
        <dbReference type="Google" id="ProtNLM"/>
    </source>
</evidence>
<comment type="subcellular location">
    <subcellularLocation>
        <location evidence="1">Nucleus</location>
    </subcellularLocation>
</comment>
<dbReference type="PANTHER" id="PTHR15272">
    <property type="entry name" value="CHROMATIN ASSEMBLY FACTOR 1 SUBUNIT A CAF-1 SUBUNIT A"/>
    <property type="match status" value="1"/>
</dbReference>
<evidence type="ECO:0000256" key="3">
    <source>
        <dbReference type="ARBA" id="ARBA00023204"/>
    </source>
</evidence>
<dbReference type="GO" id="GO:0006281">
    <property type="term" value="P:DNA repair"/>
    <property type="evidence" value="ECO:0007669"/>
    <property type="project" value="UniProtKB-KW"/>
</dbReference>
<dbReference type="GeneID" id="27310147"/>
<feature type="region of interest" description="Disordered" evidence="5">
    <location>
        <begin position="416"/>
        <end position="446"/>
    </location>
</feature>
<keyword evidence="2" id="KW-0227">DNA damage</keyword>
<dbReference type="STRING" id="253628.A0A0D2B7W0"/>
<evidence type="ECO:0000256" key="5">
    <source>
        <dbReference type="SAM" id="MobiDB-lite"/>
    </source>
</evidence>
<feature type="domain" description="Chromatin assembly factor 1 subunit A dimerization" evidence="6">
    <location>
        <begin position="370"/>
        <end position="444"/>
    </location>
</feature>